<evidence type="ECO:0000256" key="5">
    <source>
        <dbReference type="ARBA" id="ARBA00022729"/>
    </source>
</evidence>
<feature type="signal peptide" evidence="8">
    <location>
        <begin position="1"/>
        <end position="25"/>
    </location>
</feature>
<keyword evidence="4" id="KW-0479">Metal-binding</keyword>
<name>A0A1H0HC13_9HYPH</name>
<feature type="chain" id="PRO_5011478709" evidence="8">
    <location>
        <begin position="26"/>
        <end position="318"/>
    </location>
</feature>
<dbReference type="PRINTS" id="PR00691">
    <property type="entry name" value="ADHESINB"/>
</dbReference>
<dbReference type="RefSeq" id="WP_090672796.1">
    <property type="nucleotide sequence ID" value="NZ_FNIT01000004.1"/>
</dbReference>
<dbReference type="PRINTS" id="PR00690">
    <property type="entry name" value="ADHESNFAMILY"/>
</dbReference>
<keyword evidence="3 6" id="KW-0813">Transport</keyword>
<dbReference type="GO" id="GO:0030313">
    <property type="term" value="C:cell envelope"/>
    <property type="evidence" value="ECO:0007669"/>
    <property type="project" value="UniProtKB-SubCell"/>
</dbReference>
<dbReference type="AlphaFoldDB" id="A0A1H0HC13"/>
<comment type="subcellular location">
    <subcellularLocation>
        <location evidence="1">Cell envelope</location>
    </subcellularLocation>
</comment>
<evidence type="ECO:0000256" key="8">
    <source>
        <dbReference type="SAM" id="SignalP"/>
    </source>
</evidence>
<feature type="region of interest" description="Disordered" evidence="7">
    <location>
        <begin position="120"/>
        <end position="142"/>
    </location>
</feature>
<dbReference type="Pfam" id="PF01297">
    <property type="entry name" value="ZnuA"/>
    <property type="match status" value="1"/>
</dbReference>
<dbReference type="GO" id="GO:0046872">
    <property type="term" value="F:metal ion binding"/>
    <property type="evidence" value="ECO:0007669"/>
    <property type="project" value="UniProtKB-KW"/>
</dbReference>
<evidence type="ECO:0000256" key="3">
    <source>
        <dbReference type="ARBA" id="ARBA00022448"/>
    </source>
</evidence>
<evidence type="ECO:0000256" key="7">
    <source>
        <dbReference type="SAM" id="MobiDB-lite"/>
    </source>
</evidence>
<dbReference type="InterPro" id="IPR050492">
    <property type="entry name" value="Bact_metal-bind_prot9"/>
</dbReference>
<evidence type="ECO:0000256" key="6">
    <source>
        <dbReference type="RuleBase" id="RU003512"/>
    </source>
</evidence>
<protein>
    <submittedName>
        <fullName evidence="9">Zinc/manganese transport system substrate-binding protein</fullName>
    </submittedName>
</protein>
<dbReference type="GO" id="GO:0030001">
    <property type="term" value="P:metal ion transport"/>
    <property type="evidence" value="ECO:0007669"/>
    <property type="project" value="InterPro"/>
</dbReference>
<dbReference type="Proteomes" id="UP000198793">
    <property type="component" value="Unassembled WGS sequence"/>
</dbReference>
<dbReference type="PANTHER" id="PTHR42953:SF1">
    <property type="entry name" value="METAL-BINDING PROTEIN HI_0362-RELATED"/>
    <property type="match status" value="1"/>
</dbReference>
<dbReference type="InterPro" id="IPR006127">
    <property type="entry name" value="ZnuA-like"/>
</dbReference>
<dbReference type="PANTHER" id="PTHR42953">
    <property type="entry name" value="HIGH-AFFINITY ZINC UPTAKE SYSTEM PROTEIN ZNUA-RELATED"/>
    <property type="match status" value="1"/>
</dbReference>
<dbReference type="OrthoDB" id="9793396at2"/>
<dbReference type="SUPFAM" id="SSF53807">
    <property type="entry name" value="Helical backbone' metal receptor"/>
    <property type="match status" value="1"/>
</dbReference>
<keyword evidence="5 8" id="KW-0732">Signal</keyword>
<dbReference type="Gene3D" id="3.40.50.1980">
    <property type="entry name" value="Nitrogenase molybdenum iron protein domain"/>
    <property type="match status" value="2"/>
</dbReference>
<evidence type="ECO:0000313" key="9">
    <source>
        <dbReference type="EMBL" id="SDO16729.1"/>
    </source>
</evidence>
<sequence length="318" mass="33761">MRLSRTLLTLALSGSLLGFVSAARAEEPIRVVASFSILGDMVREIGGEHVAVTTLVGPDGDAHVYEPKPSDARALGAADLLVVNGLRFEGWLPRLVDTAGFKGHEVVATDGLAPIPFAGEDEHDHTEDAAHDHEAEHAAHEHGVDDPHAWQNLANGVVYAQNIVKGLTEADPAHAADYQAKGNSYVAAIQALDREVRSRLDAIPEARRKVVTSHDAFGYFGKAYGIAFIAPEGVSTEAEASAADVAQIIHQIRDENITAVFVENVTDPRLIDRIVAETGAKVGGTLYSDALSGPDGPASTYLAMFRNNLAQIVAALQP</sequence>
<dbReference type="STRING" id="1166073.SAMN05192530_10425"/>
<dbReference type="GO" id="GO:0007155">
    <property type="term" value="P:cell adhesion"/>
    <property type="evidence" value="ECO:0007669"/>
    <property type="project" value="InterPro"/>
</dbReference>
<dbReference type="InterPro" id="IPR006128">
    <property type="entry name" value="Lipoprotein_PsaA-like"/>
</dbReference>
<gene>
    <name evidence="9" type="ORF">SAMN05192530_10425</name>
</gene>
<organism evidence="9 10">
    <name type="scientific">Aureimonas jatrophae</name>
    <dbReference type="NCBI Taxonomy" id="1166073"/>
    <lineage>
        <taxon>Bacteria</taxon>
        <taxon>Pseudomonadati</taxon>
        <taxon>Pseudomonadota</taxon>
        <taxon>Alphaproteobacteria</taxon>
        <taxon>Hyphomicrobiales</taxon>
        <taxon>Aurantimonadaceae</taxon>
        <taxon>Aureimonas</taxon>
    </lineage>
</organism>
<accession>A0A1H0HC13</accession>
<dbReference type="EMBL" id="FNIT01000004">
    <property type="protein sequence ID" value="SDO16729.1"/>
    <property type="molecule type" value="Genomic_DNA"/>
</dbReference>
<comment type="similarity">
    <text evidence="2 6">Belongs to the bacterial solute-binding protein 9 family.</text>
</comment>
<keyword evidence="10" id="KW-1185">Reference proteome</keyword>
<proteinExistence type="inferred from homology"/>
<evidence type="ECO:0000256" key="1">
    <source>
        <dbReference type="ARBA" id="ARBA00004196"/>
    </source>
</evidence>
<evidence type="ECO:0000313" key="10">
    <source>
        <dbReference type="Proteomes" id="UP000198793"/>
    </source>
</evidence>
<reference evidence="9 10" key="1">
    <citation type="submission" date="2016-10" db="EMBL/GenBank/DDBJ databases">
        <authorList>
            <person name="de Groot N.N."/>
        </authorList>
    </citation>
    <scope>NUCLEOTIDE SEQUENCE [LARGE SCALE GENOMIC DNA]</scope>
    <source>
        <strain evidence="10">L7-484,KACC 16230,DSM 25025</strain>
    </source>
</reference>
<evidence type="ECO:0000256" key="4">
    <source>
        <dbReference type="ARBA" id="ARBA00022723"/>
    </source>
</evidence>
<evidence type="ECO:0000256" key="2">
    <source>
        <dbReference type="ARBA" id="ARBA00011028"/>
    </source>
</evidence>
<dbReference type="InterPro" id="IPR006129">
    <property type="entry name" value="AdhesinB"/>
</dbReference>
<dbReference type="CDD" id="cd01137">
    <property type="entry name" value="PsaA"/>
    <property type="match status" value="1"/>
</dbReference>